<reference evidence="1 2" key="1">
    <citation type="submission" date="2019-03" db="EMBL/GenBank/DDBJ databases">
        <title>Genomic Encyclopedia of Type Strains, Phase IV (KMG-IV): sequencing the most valuable type-strain genomes for metagenomic binning, comparative biology and taxonomic classification.</title>
        <authorList>
            <person name="Goeker M."/>
        </authorList>
    </citation>
    <scope>NUCLEOTIDE SEQUENCE [LARGE SCALE GENOMIC DNA]</scope>
    <source>
        <strain evidence="1 2">DSM 28697</strain>
    </source>
</reference>
<comment type="caution">
    <text evidence="1">The sequence shown here is derived from an EMBL/GenBank/DDBJ whole genome shotgun (WGS) entry which is preliminary data.</text>
</comment>
<proteinExistence type="predicted"/>
<dbReference type="EMBL" id="SNYJ01000002">
    <property type="protein sequence ID" value="TDQ42260.1"/>
    <property type="molecule type" value="Genomic_DNA"/>
</dbReference>
<evidence type="ECO:0000313" key="1">
    <source>
        <dbReference type="EMBL" id="TDQ42260.1"/>
    </source>
</evidence>
<dbReference type="AlphaFoldDB" id="A0A4R6U6W9"/>
<gene>
    <name evidence="1" type="ORF">EV213_102291</name>
</gene>
<sequence>MSYFPQSLKQKENECFRSIENRNEGFDDLPAVQ</sequence>
<keyword evidence="2" id="KW-1185">Reference proteome</keyword>
<protein>
    <submittedName>
        <fullName evidence="1">Uncharacterized protein</fullName>
    </submittedName>
</protein>
<name>A0A4R6U6W9_9BACI</name>
<evidence type="ECO:0000313" key="2">
    <source>
        <dbReference type="Proteomes" id="UP000295632"/>
    </source>
</evidence>
<accession>A0A4R6U6W9</accession>
<dbReference type="Proteomes" id="UP000295632">
    <property type="component" value="Unassembled WGS sequence"/>
</dbReference>
<organism evidence="1 2">
    <name type="scientific">Aureibacillus halotolerans</name>
    <dbReference type="NCBI Taxonomy" id="1508390"/>
    <lineage>
        <taxon>Bacteria</taxon>
        <taxon>Bacillati</taxon>
        <taxon>Bacillota</taxon>
        <taxon>Bacilli</taxon>
        <taxon>Bacillales</taxon>
        <taxon>Bacillaceae</taxon>
        <taxon>Aureibacillus</taxon>
    </lineage>
</organism>